<accession>L0D7J1</accession>
<evidence type="ECO:0000256" key="1">
    <source>
        <dbReference type="ARBA" id="ARBA00038494"/>
    </source>
</evidence>
<dbReference type="HOGENOM" id="CLU_023736_3_0_0"/>
<evidence type="ECO:0000313" key="4">
    <source>
        <dbReference type="EMBL" id="AGA24798.1"/>
    </source>
</evidence>
<evidence type="ECO:0000313" key="5">
    <source>
        <dbReference type="Proteomes" id="UP000010798"/>
    </source>
</evidence>
<dbReference type="PANTHER" id="PTHR43630">
    <property type="entry name" value="POLY-BETA-1,6-N-ACETYL-D-GLUCOSAMINE SYNTHASE"/>
    <property type="match status" value="1"/>
</dbReference>
<dbReference type="CDD" id="cd02511">
    <property type="entry name" value="Beta4Glucosyltransferase"/>
    <property type="match status" value="1"/>
</dbReference>
<proteinExistence type="inferred from homology"/>
<comment type="similarity">
    <text evidence="1">Belongs to the glycosyltransferase 2 family. WaaE/KdtX subfamily.</text>
</comment>
<dbReference type="EMBL" id="CP003364">
    <property type="protein sequence ID" value="AGA24798.1"/>
    <property type="molecule type" value="Genomic_DNA"/>
</dbReference>
<dbReference type="Pfam" id="PF13428">
    <property type="entry name" value="TPR_14"/>
    <property type="match status" value="1"/>
</dbReference>
<dbReference type="OrthoDB" id="2592041at2"/>
<feature type="region of interest" description="Disordered" evidence="2">
    <location>
        <begin position="342"/>
        <end position="365"/>
    </location>
</feature>
<evidence type="ECO:0000259" key="3">
    <source>
        <dbReference type="Pfam" id="PF00535"/>
    </source>
</evidence>
<organism evidence="4 5">
    <name type="scientific">Singulisphaera acidiphila (strain ATCC BAA-1392 / DSM 18658 / VKM B-2454 / MOB10)</name>
    <dbReference type="NCBI Taxonomy" id="886293"/>
    <lineage>
        <taxon>Bacteria</taxon>
        <taxon>Pseudomonadati</taxon>
        <taxon>Planctomycetota</taxon>
        <taxon>Planctomycetia</taxon>
        <taxon>Isosphaerales</taxon>
        <taxon>Isosphaeraceae</taxon>
        <taxon>Singulisphaera</taxon>
    </lineage>
</organism>
<keyword evidence="5" id="KW-1185">Reference proteome</keyword>
<feature type="domain" description="Glycosyltransferase 2-like" evidence="3">
    <location>
        <begin position="1"/>
        <end position="88"/>
    </location>
</feature>
<protein>
    <submittedName>
        <fullName evidence="4">Glycosyl transferase</fullName>
    </submittedName>
</protein>
<dbReference type="RefSeq" id="WP_015243983.1">
    <property type="nucleotide sequence ID" value="NC_019892.1"/>
</dbReference>
<dbReference type="GO" id="GO:0016740">
    <property type="term" value="F:transferase activity"/>
    <property type="evidence" value="ECO:0007669"/>
    <property type="project" value="UniProtKB-KW"/>
</dbReference>
<dbReference type="Pfam" id="PF00535">
    <property type="entry name" value="Glycos_transf_2"/>
    <property type="match status" value="1"/>
</dbReference>
<dbReference type="InterPro" id="IPR029044">
    <property type="entry name" value="Nucleotide-diphossugar_trans"/>
</dbReference>
<gene>
    <name evidence="4" type="ordered locus">Sinac_0358</name>
</gene>
<sequence length="365" mass="40063">MIVRNEEANLPACLASAADLFDEIVIVDTGSTDRTVEIARSFGARVFDFPWVDDFAAARNAALARATGDYAFWLDADDRIEPPHRERLRVLFDGLRSKDSAFVIRCACDADPSGGGATVVDHVRLFPVREDVRWTYRVHEQILPALRKAGITVDWTDAVVRHVGYNDPDLRQKKLRRDAAILELELAECPDDPFVLFNLGQIALESGDPLPAVGYFQRSLAGSAPGDSIICKLHALLARAYQQAGDLDSALAACDAGLAAIPDDVELLFRKGVAHRLRGEPDRAGPCWHRILTLRRPERFASVDEGIFGHVTRRNLAMLSEEQGDRAAAALHWSAVLAERPDDEGARQALGRLGQPMVGSGERPS</sequence>
<dbReference type="KEGG" id="saci:Sinac_0358"/>
<dbReference type="STRING" id="886293.Sinac_0358"/>
<dbReference type="SUPFAM" id="SSF48452">
    <property type="entry name" value="TPR-like"/>
    <property type="match status" value="1"/>
</dbReference>
<dbReference type="Gene3D" id="3.90.550.10">
    <property type="entry name" value="Spore Coat Polysaccharide Biosynthesis Protein SpsA, Chain A"/>
    <property type="match status" value="1"/>
</dbReference>
<dbReference type="eggNOG" id="COG5010">
    <property type="taxonomic scope" value="Bacteria"/>
</dbReference>
<dbReference type="Gene3D" id="1.25.40.10">
    <property type="entry name" value="Tetratricopeptide repeat domain"/>
    <property type="match status" value="1"/>
</dbReference>
<dbReference type="InterPro" id="IPR011990">
    <property type="entry name" value="TPR-like_helical_dom_sf"/>
</dbReference>
<dbReference type="Proteomes" id="UP000010798">
    <property type="component" value="Chromosome"/>
</dbReference>
<dbReference type="PANTHER" id="PTHR43630:SF2">
    <property type="entry name" value="GLYCOSYLTRANSFERASE"/>
    <property type="match status" value="1"/>
</dbReference>
<reference evidence="4 5" key="1">
    <citation type="submission" date="2012-02" db="EMBL/GenBank/DDBJ databases">
        <title>Complete sequence of chromosome of Singulisphaera acidiphila DSM 18658.</title>
        <authorList>
            <consortium name="US DOE Joint Genome Institute (JGI-PGF)"/>
            <person name="Lucas S."/>
            <person name="Copeland A."/>
            <person name="Lapidus A."/>
            <person name="Glavina del Rio T."/>
            <person name="Dalin E."/>
            <person name="Tice H."/>
            <person name="Bruce D."/>
            <person name="Goodwin L."/>
            <person name="Pitluck S."/>
            <person name="Peters L."/>
            <person name="Ovchinnikova G."/>
            <person name="Chertkov O."/>
            <person name="Kyrpides N."/>
            <person name="Mavromatis K."/>
            <person name="Ivanova N."/>
            <person name="Brettin T."/>
            <person name="Detter J.C."/>
            <person name="Han C."/>
            <person name="Larimer F."/>
            <person name="Land M."/>
            <person name="Hauser L."/>
            <person name="Markowitz V."/>
            <person name="Cheng J.-F."/>
            <person name="Hugenholtz P."/>
            <person name="Woyke T."/>
            <person name="Wu D."/>
            <person name="Tindall B."/>
            <person name="Pomrenke H."/>
            <person name="Brambilla E."/>
            <person name="Klenk H.-P."/>
            <person name="Eisen J.A."/>
        </authorList>
    </citation>
    <scope>NUCLEOTIDE SEQUENCE [LARGE SCALE GENOMIC DNA]</scope>
    <source>
        <strain evidence="5">ATCC BAA-1392 / DSM 18658 / VKM B-2454 / MOB10</strain>
    </source>
</reference>
<dbReference type="SMART" id="SM00028">
    <property type="entry name" value="TPR"/>
    <property type="match status" value="4"/>
</dbReference>
<dbReference type="eggNOG" id="COG0463">
    <property type="taxonomic scope" value="Bacteria"/>
</dbReference>
<evidence type="ECO:0000256" key="2">
    <source>
        <dbReference type="SAM" id="MobiDB-lite"/>
    </source>
</evidence>
<dbReference type="AlphaFoldDB" id="L0D7J1"/>
<keyword evidence="4" id="KW-0808">Transferase</keyword>
<dbReference type="SUPFAM" id="SSF53448">
    <property type="entry name" value="Nucleotide-diphospho-sugar transferases"/>
    <property type="match status" value="1"/>
</dbReference>
<name>L0D7J1_SINAD</name>
<dbReference type="InterPro" id="IPR019734">
    <property type="entry name" value="TPR_rpt"/>
</dbReference>
<dbReference type="InterPro" id="IPR001173">
    <property type="entry name" value="Glyco_trans_2-like"/>
</dbReference>